<evidence type="ECO:0000256" key="4">
    <source>
        <dbReference type="ARBA" id="ARBA00022842"/>
    </source>
</evidence>
<evidence type="ECO:0000313" key="8">
    <source>
        <dbReference type="Proteomes" id="UP000053477"/>
    </source>
</evidence>
<evidence type="ECO:0000256" key="2">
    <source>
        <dbReference type="ARBA" id="ARBA00006333"/>
    </source>
</evidence>
<evidence type="ECO:0000256" key="1">
    <source>
        <dbReference type="ARBA" id="ARBA00001946"/>
    </source>
</evidence>
<name>A0A0H2S845_9AGAM</name>
<comment type="similarity">
    <text evidence="2 6">Belongs to the terpene synthase family.</text>
</comment>
<sequence>MPPGTSMNNSCLSGTFQKLAPVLDLYDSTHALANSYAGYEELRTCCDFHNLLFIVDEHSDELDGVETQKFGELFLKALRGESTQGSVYSKIGEEFRLRLIQKATPKCLERFLALFADYIDAVSKESELRCDNELLGIESFVHIRRENSAVRVCFALFEYIHGMELPDDVFENPVFMRLYWQGVDVVWLANDLYSYSMERARGLEGNNMLTIAMKEKGLSMQGAADYVGGEVTLRMNQFLADQKELPSFGEVVDKDVQKYIFSMSQWQVGNMVWSFQSLRYFGAEKDEVKKTLVVNVKNYGDDVDGDETVLE</sequence>
<dbReference type="PANTHER" id="PTHR35201:SF4">
    <property type="entry name" value="BETA-PINACENE SYNTHASE-RELATED"/>
    <property type="match status" value="1"/>
</dbReference>
<accession>A0A0H2S845</accession>
<dbReference type="SUPFAM" id="SSF48576">
    <property type="entry name" value="Terpenoid synthases"/>
    <property type="match status" value="1"/>
</dbReference>
<dbReference type="EMBL" id="KQ085966">
    <property type="protein sequence ID" value="KLO13041.1"/>
    <property type="molecule type" value="Genomic_DNA"/>
</dbReference>
<keyword evidence="4 6" id="KW-0460">Magnesium</keyword>
<organism evidence="7 8">
    <name type="scientific">Schizopora paradoxa</name>
    <dbReference type="NCBI Taxonomy" id="27342"/>
    <lineage>
        <taxon>Eukaryota</taxon>
        <taxon>Fungi</taxon>
        <taxon>Dikarya</taxon>
        <taxon>Basidiomycota</taxon>
        <taxon>Agaricomycotina</taxon>
        <taxon>Agaricomycetes</taxon>
        <taxon>Hymenochaetales</taxon>
        <taxon>Schizoporaceae</taxon>
        <taxon>Schizopora</taxon>
    </lineage>
</organism>
<dbReference type="AlphaFoldDB" id="A0A0H2S845"/>
<dbReference type="Pfam" id="PF19086">
    <property type="entry name" value="Terpene_syn_C_2"/>
    <property type="match status" value="1"/>
</dbReference>
<dbReference type="EC" id="4.2.3.-" evidence="6"/>
<dbReference type="GO" id="GO:0008299">
    <property type="term" value="P:isoprenoid biosynthetic process"/>
    <property type="evidence" value="ECO:0007669"/>
    <property type="project" value="UniProtKB-ARBA"/>
</dbReference>
<dbReference type="SFLD" id="SFLDS00005">
    <property type="entry name" value="Isoprenoid_Synthase_Type_I"/>
    <property type="match status" value="1"/>
</dbReference>
<keyword evidence="5 6" id="KW-0456">Lyase</keyword>
<protein>
    <recommendedName>
        <fullName evidence="6">Terpene synthase</fullName>
        <ecNumber evidence="6">4.2.3.-</ecNumber>
    </recommendedName>
</protein>
<dbReference type="InterPro" id="IPR008949">
    <property type="entry name" value="Isoprenoid_synthase_dom_sf"/>
</dbReference>
<comment type="cofactor">
    <cofactor evidence="1 6">
        <name>Mg(2+)</name>
        <dbReference type="ChEBI" id="CHEBI:18420"/>
    </cofactor>
</comment>
<dbReference type="InterPro" id="IPR034686">
    <property type="entry name" value="Terpene_cyclase-like_2"/>
</dbReference>
<dbReference type="InParanoid" id="A0A0H2S845"/>
<dbReference type="GO" id="GO:0010333">
    <property type="term" value="F:terpene synthase activity"/>
    <property type="evidence" value="ECO:0007669"/>
    <property type="project" value="InterPro"/>
</dbReference>
<dbReference type="GO" id="GO:0046872">
    <property type="term" value="F:metal ion binding"/>
    <property type="evidence" value="ECO:0007669"/>
    <property type="project" value="UniProtKB-KW"/>
</dbReference>
<gene>
    <name evidence="7" type="ORF">SCHPADRAFT_940719</name>
</gene>
<evidence type="ECO:0000256" key="3">
    <source>
        <dbReference type="ARBA" id="ARBA00022723"/>
    </source>
</evidence>
<dbReference type="PANTHER" id="PTHR35201">
    <property type="entry name" value="TERPENE SYNTHASE"/>
    <property type="match status" value="1"/>
</dbReference>
<evidence type="ECO:0000256" key="5">
    <source>
        <dbReference type="ARBA" id="ARBA00023239"/>
    </source>
</evidence>
<keyword evidence="3 6" id="KW-0479">Metal-binding</keyword>
<proteinExistence type="inferred from homology"/>
<dbReference type="SFLD" id="SFLDG01020">
    <property type="entry name" value="Terpene_Cyclase_Like_2"/>
    <property type="match status" value="1"/>
</dbReference>
<dbReference type="Proteomes" id="UP000053477">
    <property type="component" value="Unassembled WGS sequence"/>
</dbReference>
<dbReference type="Gene3D" id="1.10.600.10">
    <property type="entry name" value="Farnesyl Diphosphate Synthase"/>
    <property type="match status" value="1"/>
</dbReference>
<evidence type="ECO:0000313" key="7">
    <source>
        <dbReference type="EMBL" id="KLO13041.1"/>
    </source>
</evidence>
<reference evidence="7 8" key="1">
    <citation type="submission" date="2015-04" db="EMBL/GenBank/DDBJ databases">
        <title>Complete genome sequence of Schizopora paradoxa KUC8140, a cosmopolitan wood degrader in East Asia.</title>
        <authorList>
            <consortium name="DOE Joint Genome Institute"/>
            <person name="Min B."/>
            <person name="Park H."/>
            <person name="Jang Y."/>
            <person name="Kim J.-J."/>
            <person name="Kim K.H."/>
            <person name="Pangilinan J."/>
            <person name="Lipzen A."/>
            <person name="Riley R."/>
            <person name="Grigoriev I.V."/>
            <person name="Spatafora J.W."/>
            <person name="Choi I.-G."/>
        </authorList>
    </citation>
    <scope>NUCLEOTIDE SEQUENCE [LARGE SCALE GENOMIC DNA]</scope>
    <source>
        <strain evidence="7 8">KUC8140</strain>
    </source>
</reference>
<dbReference type="OrthoDB" id="2861623at2759"/>
<keyword evidence="8" id="KW-1185">Reference proteome</keyword>
<evidence type="ECO:0000256" key="6">
    <source>
        <dbReference type="RuleBase" id="RU366034"/>
    </source>
</evidence>